<dbReference type="AlphaFoldDB" id="A0A7L4YNK5"/>
<dbReference type="PANTHER" id="PTHR33169">
    <property type="entry name" value="PADR-FAMILY TRANSCRIPTIONAL REGULATOR"/>
    <property type="match status" value="1"/>
</dbReference>
<dbReference type="InterPro" id="IPR036388">
    <property type="entry name" value="WH-like_DNA-bd_sf"/>
</dbReference>
<keyword evidence="3" id="KW-1185">Reference proteome</keyword>
<protein>
    <submittedName>
        <fullName evidence="2">PadR family transcriptional regulator</fullName>
    </submittedName>
</protein>
<dbReference type="EMBL" id="CP047156">
    <property type="protein sequence ID" value="QHC00127.1"/>
    <property type="molecule type" value="Genomic_DNA"/>
</dbReference>
<dbReference type="OrthoDB" id="122286at2"/>
<evidence type="ECO:0000313" key="2">
    <source>
        <dbReference type="EMBL" id="QHC00127.1"/>
    </source>
</evidence>
<dbReference type="KEGG" id="eke:EK0264_07455"/>
<feature type="domain" description="Transcription regulator PadR N-terminal" evidence="1">
    <location>
        <begin position="19"/>
        <end position="91"/>
    </location>
</feature>
<accession>A0A7L4YNK5</accession>
<dbReference type="RefSeq" id="WP_159544301.1">
    <property type="nucleotide sequence ID" value="NZ_CP047156.1"/>
</dbReference>
<evidence type="ECO:0000259" key="1">
    <source>
        <dbReference type="Pfam" id="PF03551"/>
    </source>
</evidence>
<dbReference type="InterPro" id="IPR036390">
    <property type="entry name" value="WH_DNA-bd_sf"/>
</dbReference>
<name>A0A7L4YNK5_9ACTN</name>
<dbReference type="SUPFAM" id="SSF46785">
    <property type="entry name" value="Winged helix' DNA-binding domain"/>
    <property type="match status" value="1"/>
</dbReference>
<dbReference type="Proteomes" id="UP000463857">
    <property type="component" value="Chromosome"/>
</dbReference>
<dbReference type="Pfam" id="PF03551">
    <property type="entry name" value="PadR"/>
    <property type="match status" value="1"/>
</dbReference>
<dbReference type="PANTHER" id="PTHR33169:SF14">
    <property type="entry name" value="TRANSCRIPTIONAL REGULATOR RV3488"/>
    <property type="match status" value="1"/>
</dbReference>
<dbReference type="InterPro" id="IPR052509">
    <property type="entry name" value="Metal_resp_DNA-bind_regulator"/>
</dbReference>
<organism evidence="2 3">
    <name type="scientific">Epidermidibacterium keratini</name>
    <dbReference type="NCBI Taxonomy" id="1891644"/>
    <lineage>
        <taxon>Bacteria</taxon>
        <taxon>Bacillati</taxon>
        <taxon>Actinomycetota</taxon>
        <taxon>Actinomycetes</taxon>
        <taxon>Sporichthyales</taxon>
        <taxon>Sporichthyaceae</taxon>
        <taxon>Epidermidibacterium</taxon>
    </lineage>
</organism>
<reference evidence="2 3" key="1">
    <citation type="journal article" date="2018" name="Int. J. Syst. Evol. Microbiol.">
        <title>Epidermidibacterium keratini gen. nov., sp. nov., a member of the family Sporichthyaceae, isolated from keratin epidermis.</title>
        <authorList>
            <person name="Lee D.G."/>
            <person name="Trujillo M.E."/>
            <person name="Kang S."/>
            <person name="Nam J.J."/>
            <person name="Kim Y.J."/>
        </authorList>
    </citation>
    <scope>NUCLEOTIDE SEQUENCE [LARGE SCALE GENOMIC DNA]</scope>
    <source>
        <strain evidence="2 3">EPI-7</strain>
    </source>
</reference>
<proteinExistence type="predicted"/>
<evidence type="ECO:0000313" key="3">
    <source>
        <dbReference type="Proteomes" id="UP000463857"/>
    </source>
</evidence>
<sequence length="115" mass="12588">MPEMKWPSDWLRGVLPLAVLAVLREGPTYGYAISTALERAGVGAVKGGTLYPLLARLEKDGLVVSRWEAGDGGPGRKYFELTEAGTAQFAERREQWSRFGSVVAHLVGNREGKTR</sequence>
<dbReference type="InterPro" id="IPR005149">
    <property type="entry name" value="Tscrpt_reg_PadR_N"/>
</dbReference>
<dbReference type="InParanoid" id="A0A7L4YNK5"/>
<dbReference type="Gene3D" id="1.10.10.10">
    <property type="entry name" value="Winged helix-like DNA-binding domain superfamily/Winged helix DNA-binding domain"/>
    <property type="match status" value="1"/>
</dbReference>
<gene>
    <name evidence="2" type="ORF">EK0264_07455</name>
</gene>